<dbReference type="GO" id="GO:0003677">
    <property type="term" value="F:DNA binding"/>
    <property type="evidence" value="ECO:0007669"/>
    <property type="project" value="InterPro"/>
</dbReference>
<protein>
    <submittedName>
        <fullName evidence="3">Tyrosine-type recombinase/integrase</fullName>
    </submittedName>
</protein>
<reference evidence="4" key="1">
    <citation type="journal article" date="2020" name="Microbiol. Resour. Announc.">
        <title>Complete genome sequences of four natural Pseudomonas isolates that catabolize a wide range of aromatic compounds relevant to lignin valorization.</title>
        <authorList>
            <person name="Hatmaker E.A."/>
            <person name="Presley G."/>
            <person name="Cannon O."/>
            <person name="Guss A.M."/>
            <person name="Elkins J.G."/>
        </authorList>
    </citation>
    <scope>NUCLEOTIDE SEQUENCE [LARGE SCALE GENOMIC DNA]</scope>
    <source>
        <strain evidence="4">H1F5C</strain>
    </source>
</reference>
<dbReference type="InterPro" id="IPR002104">
    <property type="entry name" value="Integrase_catalytic"/>
</dbReference>
<evidence type="ECO:0000313" key="3">
    <source>
        <dbReference type="EMBL" id="QNH77134.1"/>
    </source>
</evidence>
<keyword evidence="1" id="KW-0233">DNA recombination</keyword>
<dbReference type="EMBL" id="CP060201">
    <property type="protein sequence ID" value="QNH77134.1"/>
    <property type="molecule type" value="Genomic_DNA"/>
</dbReference>
<dbReference type="Gene3D" id="1.10.443.10">
    <property type="entry name" value="Intergrase catalytic core"/>
    <property type="match status" value="1"/>
</dbReference>
<proteinExistence type="predicted"/>
<dbReference type="AlphaFoldDB" id="A0A7G8YN85"/>
<sequence length="131" mass="14982">MQPIPRWVAVQQGKTKAKRRIEITGELKIVLDRIMARKDSHQFRSTRLIVLEDGTPLTVAMLRRRFDLAREAAGVKKADFQMRDLRAKAGTDKFEASGDILQARDQLGHTTVVMTEHYIRNRIGKKVSPTK</sequence>
<dbReference type="Proteomes" id="UP000515277">
    <property type="component" value="Chromosome"/>
</dbReference>
<dbReference type="GO" id="GO:0015074">
    <property type="term" value="P:DNA integration"/>
    <property type="evidence" value="ECO:0007669"/>
    <property type="project" value="InterPro"/>
</dbReference>
<accession>A0A7G8YN85</accession>
<name>A0A7G8YN85_9PSED</name>
<dbReference type="SUPFAM" id="SSF56349">
    <property type="entry name" value="DNA breaking-rejoining enzymes"/>
    <property type="match status" value="1"/>
</dbReference>
<dbReference type="InterPro" id="IPR013762">
    <property type="entry name" value="Integrase-like_cat_sf"/>
</dbReference>
<evidence type="ECO:0000256" key="1">
    <source>
        <dbReference type="ARBA" id="ARBA00023172"/>
    </source>
</evidence>
<evidence type="ECO:0000259" key="2">
    <source>
        <dbReference type="Pfam" id="PF00589"/>
    </source>
</evidence>
<feature type="domain" description="Tyr recombinase" evidence="2">
    <location>
        <begin position="8"/>
        <end position="121"/>
    </location>
</feature>
<gene>
    <name evidence="3" type="ORF">GGI48_28425</name>
</gene>
<dbReference type="Pfam" id="PF00589">
    <property type="entry name" value="Phage_integrase"/>
    <property type="match status" value="1"/>
</dbReference>
<dbReference type="InterPro" id="IPR011010">
    <property type="entry name" value="DNA_brk_join_enz"/>
</dbReference>
<dbReference type="GO" id="GO:0006310">
    <property type="term" value="P:DNA recombination"/>
    <property type="evidence" value="ECO:0007669"/>
    <property type="project" value="UniProtKB-KW"/>
</dbReference>
<evidence type="ECO:0000313" key="4">
    <source>
        <dbReference type="Proteomes" id="UP000515277"/>
    </source>
</evidence>
<organism evidence="3 4">
    <name type="scientific">Pseudomonas protegens</name>
    <dbReference type="NCBI Taxonomy" id="380021"/>
    <lineage>
        <taxon>Bacteria</taxon>
        <taxon>Pseudomonadati</taxon>
        <taxon>Pseudomonadota</taxon>
        <taxon>Gammaproteobacteria</taxon>
        <taxon>Pseudomonadales</taxon>
        <taxon>Pseudomonadaceae</taxon>
        <taxon>Pseudomonas</taxon>
    </lineage>
</organism>